<reference evidence="2 3" key="1">
    <citation type="submission" date="2021-04" db="EMBL/GenBank/DDBJ databases">
        <title>Whole genome sequence analysis of a thiophenic sulfur metabolizing bacteria.</title>
        <authorList>
            <person name="Akhtar N."/>
            <person name="Akram J."/>
            <person name="Aslam A."/>
        </authorList>
    </citation>
    <scope>NUCLEOTIDE SEQUENCE [LARGE SCALE GENOMIC DNA]</scope>
    <source>
        <strain evidence="2 3">3OW</strain>
    </source>
</reference>
<sequence>MHLAAAALGRPWVAWAGIPAGSATVVGGEAAGLPWWTGLSTYAVVLLLIGVARHGRGRSLAEQALAVLAYGGLAVTAILVSPRVGLAFAGTALACHALWDLRHLRRGDVVPRSLAEFCIALDIPLGAAAIVLAATGSPASMG</sequence>
<keyword evidence="1" id="KW-0472">Membrane</keyword>
<accession>A0ABS5NA67</accession>
<keyword evidence="1" id="KW-1133">Transmembrane helix</keyword>
<comment type="caution">
    <text evidence="2">The sequence shown here is derived from an EMBL/GenBank/DDBJ whole genome shotgun (WGS) entry which is preliminary data.</text>
</comment>
<evidence type="ECO:0000313" key="3">
    <source>
        <dbReference type="Proteomes" id="UP000676853"/>
    </source>
</evidence>
<feature type="transmembrane region" description="Helical" evidence="1">
    <location>
        <begin position="64"/>
        <end position="80"/>
    </location>
</feature>
<evidence type="ECO:0000256" key="1">
    <source>
        <dbReference type="SAM" id="Phobius"/>
    </source>
</evidence>
<keyword evidence="3" id="KW-1185">Reference proteome</keyword>
<organism evidence="2 3">
    <name type="scientific">Tsukamurella paurometabola</name>
    <name type="common">Corynebacterium paurometabolum</name>
    <dbReference type="NCBI Taxonomy" id="2061"/>
    <lineage>
        <taxon>Bacteria</taxon>
        <taxon>Bacillati</taxon>
        <taxon>Actinomycetota</taxon>
        <taxon>Actinomycetes</taxon>
        <taxon>Mycobacteriales</taxon>
        <taxon>Tsukamurellaceae</taxon>
        <taxon>Tsukamurella</taxon>
    </lineage>
</organism>
<gene>
    <name evidence="2" type="ORF">KFZ73_06460</name>
</gene>
<keyword evidence="1" id="KW-0812">Transmembrane</keyword>
<protein>
    <submittedName>
        <fullName evidence="2">Uncharacterized protein</fullName>
    </submittedName>
</protein>
<dbReference type="EMBL" id="JAGXOE010000009">
    <property type="protein sequence ID" value="MBS4100878.1"/>
    <property type="molecule type" value="Genomic_DNA"/>
</dbReference>
<dbReference type="RefSeq" id="WP_212553284.1">
    <property type="nucleotide sequence ID" value="NZ_JAGXOE010000009.1"/>
</dbReference>
<feature type="transmembrane region" description="Helical" evidence="1">
    <location>
        <begin position="32"/>
        <end position="52"/>
    </location>
</feature>
<evidence type="ECO:0000313" key="2">
    <source>
        <dbReference type="EMBL" id="MBS4100878.1"/>
    </source>
</evidence>
<proteinExistence type="predicted"/>
<name>A0ABS5NA67_TSUPA</name>
<dbReference type="Proteomes" id="UP000676853">
    <property type="component" value="Unassembled WGS sequence"/>
</dbReference>